<dbReference type="AlphaFoldDB" id="A0A4C2AEH5"/>
<dbReference type="STRING" id="151549.A0A4C2AEH5"/>
<evidence type="ECO:0000259" key="4">
    <source>
        <dbReference type="Pfam" id="PF25877"/>
    </source>
</evidence>
<evidence type="ECO:0000256" key="2">
    <source>
        <dbReference type="ARBA" id="ARBA00023043"/>
    </source>
</evidence>
<dbReference type="OrthoDB" id="60433at2759"/>
<evidence type="ECO:0000256" key="1">
    <source>
        <dbReference type="ARBA" id="ARBA00022737"/>
    </source>
</evidence>
<proteinExistence type="predicted"/>
<evidence type="ECO:0000313" key="6">
    <source>
        <dbReference type="Proteomes" id="UP000299102"/>
    </source>
</evidence>
<dbReference type="Pfam" id="PF25877">
    <property type="entry name" value="WHD_SOWAH"/>
    <property type="match status" value="1"/>
</dbReference>
<feature type="compositionally biased region" description="Polar residues" evidence="3">
    <location>
        <begin position="88"/>
        <end position="107"/>
    </location>
</feature>
<feature type="compositionally biased region" description="Pro residues" evidence="3">
    <location>
        <begin position="108"/>
        <end position="118"/>
    </location>
</feature>
<dbReference type="Proteomes" id="UP000299102">
    <property type="component" value="Unassembled WGS sequence"/>
</dbReference>
<evidence type="ECO:0000256" key="3">
    <source>
        <dbReference type="SAM" id="MobiDB-lite"/>
    </source>
</evidence>
<protein>
    <submittedName>
        <fullName evidence="5">Ankyrin repeat domain-containing protein SOWAHB</fullName>
    </submittedName>
</protein>
<dbReference type="EMBL" id="BGZK01002962">
    <property type="protein sequence ID" value="GBP97579.1"/>
    <property type="molecule type" value="Genomic_DNA"/>
</dbReference>
<accession>A0A4C2AEH5</accession>
<feature type="region of interest" description="Disordered" evidence="3">
    <location>
        <begin position="85"/>
        <end position="125"/>
    </location>
</feature>
<dbReference type="InterPro" id="IPR058889">
    <property type="entry name" value="WHD_SOWAHA-C"/>
</dbReference>
<evidence type="ECO:0000313" key="5">
    <source>
        <dbReference type="EMBL" id="GBP97579.1"/>
    </source>
</evidence>
<reference evidence="5 6" key="1">
    <citation type="journal article" date="2019" name="Commun. Biol.">
        <title>The bagworm genome reveals a unique fibroin gene that provides high tensile strength.</title>
        <authorList>
            <person name="Kono N."/>
            <person name="Nakamura H."/>
            <person name="Ohtoshi R."/>
            <person name="Tomita M."/>
            <person name="Numata K."/>
            <person name="Arakawa K."/>
        </authorList>
    </citation>
    <scope>NUCLEOTIDE SEQUENCE [LARGE SCALE GENOMIC DNA]</scope>
</reference>
<dbReference type="PANTHER" id="PTHR14491">
    <property type="entry name" value="SOSONDOWAH, ISOFORM G"/>
    <property type="match status" value="1"/>
</dbReference>
<feature type="domain" description="SOWAHA-C winged helix-turn-helix" evidence="4">
    <location>
        <begin position="6"/>
        <end position="83"/>
    </location>
</feature>
<dbReference type="PANTHER" id="PTHR14491:SF7">
    <property type="entry name" value="SOSONDOWAH, ISOFORM G"/>
    <property type="match status" value="1"/>
</dbReference>
<gene>
    <name evidence="5" type="primary">SOWAHB</name>
    <name evidence="5" type="ORF">EVAR_69792_1</name>
</gene>
<feature type="compositionally biased region" description="Basic and acidic residues" evidence="3">
    <location>
        <begin position="171"/>
        <end position="180"/>
    </location>
</feature>
<comment type="caution">
    <text evidence="5">The sequence shown here is derived from an EMBL/GenBank/DDBJ whole genome shotgun (WGS) entry which is preliminary data.</text>
</comment>
<sequence>MSAPSELSFDEILKFMLAHNGKVTNFELVKHFKPFLTDPDKKDEARSIFKKHVNTLASIKTQNDEKWLVLKRKYCVNKDESVEEMGSIETSTKLGDESVSSELSLNAPQPPPYIPPPSVENNNTGESPVLDVTENTKDLHHENVEQSLRPVSQTSLDIEITHPVVHSRKKSNADKVERKSISVPKPGLKSSLSCHDDIQNMKENLPLTRSEGNIISDNCETEQTMSVKERKQMFNRMASEGDATALRPLRIIEIVERQTMAVWQMTPQFDLLTFQKLSCFSLRVTASIDMIKNDSALSSGSWTFVYHGQIMGSPFNKDKRPEKMVSARAAFLFQSCKKKQLYSVIAMPAERSKRNHREREPKKARRAYVSLFSDARIPEITRDSARTLPDTVFTPTTYVTQKA</sequence>
<keyword evidence="2" id="KW-0040">ANK repeat</keyword>
<keyword evidence="6" id="KW-1185">Reference proteome</keyword>
<organism evidence="5 6">
    <name type="scientific">Eumeta variegata</name>
    <name type="common">Bagworm moth</name>
    <name type="synonym">Eumeta japonica</name>
    <dbReference type="NCBI Taxonomy" id="151549"/>
    <lineage>
        <taxon>Eukaryota</taxon>
        <taxon>Metazoa</taxon>
        <taxon>Ecdysozoa</taxon>
        <taxon>Arthropoda</taxon>
        <taxon>Hexapoda</taxon>
        <taxon>Insecta</taxon>
        <taxon>Pterygota</taxon>
        <taxon>Neoptera</taxon>
        <taxon>Endopterygota</taxon>
        <taxon>Lepidoptera</taxon>
        <taxon>Glossata</taxon>
        <taxon>Ditrysia</taxon>
        <taxon>Tineoidea</taxon>
        <taxon>Psychidae</taxon>
        <taxon>Oiketicinae</taxon>
        <taxon>Eumeta</taxon>
    </lineage>
</organism>
<feature type="region of interest" description="Disordered" evidence="3">
    <location>
        <begin position="165"/>
        <end position="192"/>
    </location>
</feature>
<name>A0A4C2AEH5_EUMVA</name>
<keyword evidence="1" id="KW-0677">Repeat</keyword>